<dbReference type="eggNOG" id="ENOG5031GKB">
    <property type="taxonomic scope" value="Bacteria"/>
</dbReference>
<dbReference type="InterPro" id="IPR032591">
    <property type="entry name" value="DUF4908"/>
</dbReference>
<sequence precursor="true">MTSDMKSQSAAKTGPGGRAILLAFALVACAGAAEAQQSSFNLRESLFGNRGGSEARKAPAPPIARYVSETGDAFILDRAAPQPLMKFENSSEVWVLSPQPAPRGDTIYKNELGEPVLRASKLGGMTLFTTERPGGDAAALMGKATSIQPPPFISVNALFQRLVQASARASRAAQHRIAFETVDDATPATSVLVADTATVTAEAFEKMARNGDRNLLSRVVRVLLAEGHKPGASLKGGDLMVTYAPNRGLAGRPSSKRIIKIVNK</sequence>
<keyword evidence="1" id="KW-0732">Signal</keyword>
<dbReference type="KEGG" id="cak:Caul_4513"/>
<dbReference type="EMBL" id="CP000927">
    <property type="protein sequence ID" value="ABZ73633.1"/>
    <property type="molecule type" value="Genomic_DNA"/>
</dbReference>
<evidence type="ECO:0000313" key="2">
    <source>
        <dbReference type="EMBL" id="ABZ73633.1"/>
    </source>
</evidence>
<proteinExistence type="predicted"/>
<dbReference type="AlphaFoldDB" id="B0T0Y5"/>
<accession>B0T0Y5</accession>
<feature type="chain" id="PRO_5002755319" description="DUF4908 domain-containing protein" evidence="1">
    <location>
        <begin position="36"/>
        <end position="264"/>
    </location>
</feature>
<organism evidence="2">
    <name type="scientific">Caulobacter sp. (strain K31)</name>
    <dbReference type="NCBI Taxonomy" id="366602"/>
    <lineage>
        <taxon>Bacteria</taxon>
        <taxon>Pseudomonadati</taxon>
        <taxon>Pseudomonadota</taxon>
        <taxon>Alphaproteobacteria</taxon>
        <taxon>Caulobacterales</taxon>
        <taxon>Caulobacteraceae</taxon>
        <taxon>Caulobacter</taxon>
    </lineage>
</organism>
<evidence type="ECO:0008006" key="3">
    <source>
        <dbReference type="Google" id="ProtNLM"/>
    </source>
</evidence>
<gene>
    <name evidence="2" type="ordered locus">Caul_4513</name>
</gene>
<dbReference type="PROSITE" id="PS51257">
    <property type="entry name" value="PROKAR_LIPOPROTEIN"/>
    <property type="match status" value="1"/>
</dbReference>
<dbReference type="HOGENOM" id="CLU_092322_0_0_5"/>
<reference evidence="2" key="1">
    <citation type="submission" date="2008-01" db="EMBL/GenBank/DDBJ databases">
        <title>Complete sequence of chromosome of Caulobacter sp. K31.</title>
        <authorList>
            <consortium name="US DOE Joint Genome Institute"/>
            <person name="Copeland A."/>
            <person name="Lucas S."/>
            <person name="Lapidus A."/>
            <person name="Barry K."/>
            <person name="Glavina del Rio T."/>
            <person name="Dalin E."/>
            <person name="Tice H."/>
            <person name="Pitluck S."/>
            <person name="Bruce D."/>
            <person name="Goodwin L."/>
            <person name="Thompson L.S."/>
            <person name="Brettin T."/>
            <person name="Detter J.C."/>
            <person name="Han C."/>
            <person name="Schmutz J."/>
            <person name="Larimer F."/>
            <person name="Land M."/>
            <person name="Hauser L."/>
            <person name="Kyrpides N."/>
            <person name="Kim E."/>
            <person name="Stephens C."/>
            <person name="Richardson P."/>
        </authorList>
    </citation>
    <scope>NUCLEOTIDE SEQUENCE [LARGE SCALE GENOMIC DNA]</scope>
    <source>
        <strain evidence="2">K31</strain>
    </source>
</reference>
<evidence type="ECO:0000256" key="1">
    <source>
        <dbReference type="SAM" id="SignalP"/>
    </source>
</evidence>
<protein>
    <recommendedName>
        <fullName evidence="3">DUF4908 domain-containing protein</fullName>
    </recommendedName>
</protein>
<name>B0T0Y5_CAUSK</name>
<feature type="signal peptide" evidence="1">
    <location>
        <begin position="1"/>
        <end position="35"/>
    </location>
</feature>
<dbReference type="Pfam" id="PF16252">
    <property type="entry name" value="DUF4908"/>
    <property type="match status" value="1"/>
</dbReference>